<dbReference type="GO" id="GO:0000139">
    <property type="term" value="C:Golgi membrane"/>
    <property type="evidence" value="ECO:0007669"/>
    <property type="project" value="UniProtKB-SubCell"/>
</dbReference>
<evidence type="ECO:0000256" key="8">
    <source>
        <dbReference type="SAM" id="MobiDB-lite"/>
    </source>
</evidence>
<keyword evidence="6" id="KW-0333">Golgi apparatus</keyword>
<proteinExistence type="inferred from homology"/>
<keyword evidence="4" id="KW-0813">Transport</keyword>
<dbReference type="VEuPathDB" id="TriTrypDB:TcIL3000_2_190"/>
<dbReference type="AlphaFoldDB" id="G0UJA1"/>
<feature type="compositionally biased region" description="Polar residues" evidence="8">
    <location>
        <begin position="550"/>
        <end position="567"/>
    </location>
</feature>
<evidence type="ECO:0000256" key="1">
    <source>
        <dbReference type="ARBA" id="ARBA00004395"/>
    </source>
</evidence>
<evidence type="ECO:0000256" key="7">
    <source>
        <dbReference type="ARBA" id="ARBA00023136"/>
    </source>
</evidence>
<evidence type="ECO:0000256" key="6">
    <source>
        <dbReference type="ARBA" id="ARBA00023034"/>
    </source>
</evidence>
<feature type="compositionally biased region" description="Basic and acidic residues" evidence="8">
    <location>
        <begin position="568"/>
        <end position="580"/>
    </location>
</feature>
<dbReference type="GO" id="GO:0017119">
    <property type="term" value="C:Golgi transport complex"/>
    <property type="evidence" value="ECO:0007669"/>
    <property type="project" value="InterPro"/>
</dbReference>
<protein>
    <recommendedName>
        <fullName evidence="3">Conserved oligomeric Golgi complex subunit 1</fullName>
    </recommendedName>
</protein>
<keyword evidence="5" id="KW-0653">Protein transport</keyword>
<evidence type="ECO:0000256" key="4">
    <source>
        <dbReference type="ARBA" id="ARBA00022448"/>
    </source>
</evidence>
<name>G0UJA1_TRYCI</name>
<comment type="subcellular location">
    <subcellularLocation>
        <location evidence="1">Golgi apparatus membrane</location>
        <topology evidence="1">Peripheral membrane protein</topology>
    </subcellularLocation>
</comment>
<dbReference type="EMBL" id="HE575315">
    <property type="protein sequence ID" value="CCC89452.1"/>
    <property type="molecule type" value="Genomic_DNA"/>
</dbReference>
<feature type="region of interest" description="Disordered" evidence="8">
    <location>
        <begin position="550"/>
        <end position="583"/>
    </location>
</feature>
<evidence type="ECO:0000313" key="9">
    <source>
        <dbReference type="EMBL" id="CCC89452.1"/>
    </source>
</evidence>
<evidence type="ECO:0000256" key="2">
    <source>
        <dbReference type="ARBA" id="ARBA00006653"/>
    </source>
</evidence>
<gene>
    <name evidence="9" type="ORF">TCIL3000_2_190</name>
</gene>
<dbReference type="GO" id="GO:0015031">
    <property type="term" value="P:protein transport"/>
    <property type="evidence" value="ECO:0007669"/>
    <property type="project" value="UniProtKB-KW"/>
</dbReference>
<sequence>MSSEEAVQEVRRIFTNNSVEQACEYLDRITPGIQESDERLKQLVGQSYRGLIAACDQVVVVEQTCRKLLLLHKQLQKQHGRRQSPVRPGSRGNLSSFAASSPRGGEGAHKKECGHFDEPLLATTTWPSSGTELGAAALRDTPMAGVDEVEPGGNNRNERLVHTREAMSSSGEAERQRASQREELSLTHQCTALEGLLGTWRLRRAAALFLHIRDKWDKRVKGFNVDCYEIRIRQTICGLLRNDADQAAVQAITETVSNESSRTPLPINAAGTSDEAKEVRSGAFANTFIPISNTSSTSNVVRRKWNSSQALSHMMEVHATLELLSGTTPRTALLLLIDVVGNMVKTDMDFVTSSWKENPFTQPLLVDFNSSGGSGLPPLRRMEWLRAVVQLPPHLQCGADAHNLPDTAATCVEGDVTKCCVRSAVSDAEVALHIVQRAQHLFYHLVLYIASLFERQDIGGERRGACEDHIGTANRAAAQQAGNLAGGSEQPGAPSTSEMDAYMESQKRKFALQSLLTLRDKLNARELGTKEDAGSTNTTSLRMSGSLTRGALSASNLGGSVTLTGDGNESRKPEEAKEEVLGVSSSSMILDKDGKRRSRRQTPYIREVMWQVCGMQLLDSQAVQQNTVLANEAVKRNDVGKVEEGTDVDLDSNAKCAEFDFQEVRNRLLSVQESVLSLMLCVSNAGLLRDPRAVSVQERVARQQAQIFRSMLSRDSGKGRGPLSVDVSDLFDEHKWNKMVSEATESALLGIVSTVLKKADKVCSIILNCMCMEKGDAVDCINNPTRQPQNFETMTNAASVSRHTDVSLNLPLDARQVLKRSIFLSETMASESLHGDYMTSLVPHLFSASGGGVHRWASTASGKSESINTALARDIMQCAWN</sequence>
<accession>G0UJA1</accession>
<feature type="non-terminal residue" evidence="9">
    <location>
        <position position="881"/>
    </location>
</feature>
<organism evidence="9">
    <name type="scientific">Trypanosoma congolense (strain IL3000)</name>
    <dbReference type="NCBI Taxonomy" id="1068625"/>
    <lineage>
        <taxon>Eukaryota</taxon>
        <taxon>Discoba</taxon>
        <taxon>Euglenozoa</taxon>
        <taxon>Kinetoplastea</taxon>
        <taxon>Metakinetoplastina</taxon>
        <taxon>Trypanosomatida</taxon>
        <taxon>Trypanosomatidae</taxon>
        <taxon>Trypanosoma</taxon>
        <taxon>Nannomonas</taxon>
    </lineage>
</organism>
<reference evidence="9" key="1">
    <citation type="journal article" date="2012" name="Proc. Natl. Acad. Sci. U.S.A.">
        <title>Antigenic diversity is generated by distinct evolutionary mechanisms in African trypanosome species.</title>
        <authorList>
            <person name="Jackson A.P."/>
            <person name="Berry A."/>
            <person name="Aslett M."/>
            <person name="Allison H.C."/>
            <person name="Burton P."/>
            <person name="Vavrova-Anderson J."/>
            <person name="Brown R."/>
            <person name="Browne H."/>
            <person name="Corton N."/>
            <person name="Hauser H."/>
            <person name="Gamble J."/>
            <person name="Gilderthorp R."/>
            <person name="Marcello L."/>
            <person name="McQuillan J."/>
            <person name="Otto T.D."/>
            <person name="Quail M.A."/>
            <person name="Sanders M.J."/>
            <person name="van Tonder A."/>
            <person name="Ginger M.L."/>
            <person name="Field M.C."/>
            <person name="Barry J.D."/>
            <person name="Hertz-Fowler C."/>
            <person name="Berriman M."/>
        </authorList>
    </citation>
    <scope>NUCLEOTIDE SEQUENCE</scope>
    <source>
        <strain evidence="9">IL3000</strain>
    </source>
</reference>
<keyword evidence="7" id="KW-0472">Membrane</keyword>
<evidence type="ECO:0000256" key="5">
    <source>
        <dbReference type="ARBA" id="ARBA00022927"/>
    </source>
</evidence>
<feature type="region of interest" description="Disordered" evidence="8">
    <location>
        <begin position="76"/>
        <end position="110"/>
    </location>
</feature>
<dbReference type="PANTHER" id="PTHR31658:SF0">
    <property type="entry name" value="CONSERVED OLIGOMERIC GOLGI COMPLEX SUBUNIT 1"/>
    <property type="match status" value="1"/>
</dbReference>
<evidence type="ECO:0000256" key="3">
    <source>
        <dbReference type="ARBA" id="ARBA00020978"/>
    </source>
</evidence>
<comment type="similarity">
    <text evidence="2">Belongs to the COG1 family.</text>
</comment>
<dbReference type="InterPro" id="IPR033370">
    <property type="entry name" value="COG1"/>
</dbReference>
<dbReference type="GO" id="GO:0006891">
    <property type="term" value="P:intra-Golgi vesicle-mediated transport"/>
    <property type="evidence" value="ECO:0007669"/>
    <property type="project" value="InterPro"/>
</dbReference>
<dbReference type="PANTHER" id="PTHR31658">
    <property type="entry name" value="CONSERVED OLIGOMERIC GOLGI COMPLEX SUBUNIT 1"/>
    <property type="match status" value="1"/>
</dbReference>
<dbReference type="Pfam" id="PF08700">
    <property type="entry name" value="VPS51_Exo84_N"/>
    <property type="match status" value="1"/>
</dbReference>